<comment type="caution">
    <text evidence="1">The sequence shown here is derived from an EMBL/GenBank/DDBJ whole genome shotgun (WGS) entry which is preliminary data.</text>
</comment>
<dbReference type="AlphaFoldDB" id="A0A6G1EY08"/>
<organism evidence="1 2">
    <name type="scientific">Oryza meyeriana var. granulata</name>
    <dbReference type="NCBI Taxonomy" id="110450"/>
    <lineage>
        <taxon>Eukaryota</taxon>
        <taxon>Viridiplantae</taxon>
        <taxon>Streptophyta</taxon>
        <taxon>Embryophyta</taxon>
        <taxon>Tracheophyta</taxon>
        <taxon>Spermatophyta</taxon>
        <taxon>Magnoliopsida</taxon>
        <taxon>Liliopsida</taxon>
        <taxon>Poales</taxon>
        <taxon>Poaceae</taxon>
        <taxon>BOP clade</taxon>
        <taxon>Oryzoideae</taxon>
        <taxon>Oryzeae</taxon>
        <taxon>Oryzinae</taxon>
        <taxon>Oryza</taxon>
        <taxon>Oryza meyeriana</taxon>
    </lineage>
</organism>
<sequence>MFCKVGANARSSLTQIESGIEFTGLYTTPVNDATGMGTSVQASHRGQTHQMTWMYTSSSDMFVGVGTSSRPFTPGPTSSLPTTCLYISSSTMFRGVGTSATESHTDFYQGDLNGEDNDMDHDVLGFSQLRDAPPAHTQEP</sequence>
<evidence type="ECO:0000313" key="2">
    <source>
        <dbReference type="Proteomes" id="UP000479710"/>
    </source>
</evidence>
<proteinExistence type="predicted"/>
<accession>A0A6G1EY08</accession>
<dbReference type="EMBL" id="SPHZ02000002">
    <property type="protein sequence ID" value="KAF0929514.1"/>
    <property type="molecule type" value="Genomic_DNA"/>
</dbReference>
<reference evidence="1 2" key="1">
    <citation type="submission" date="2019-11" db="EMBL/GenBank/DDBJ databases">
        <title>Whole genome sequence of Oryza granulata.</title>
        <authorList>
            <person name="Li W."/>
        </authorList>
    </citation>
    <scope>NUCLEOTIDE SEQUENCE [LARGE SCALE GENOMIC DNA]</scope>
    <source>
        <strain evidence="2">cv. Menghai</strain>
        <tissue evidence="1">Leaf</tissue>
    </source>
</reference>
<protein>
    <submittedName>
        <fullName evidence="1">Uncharacterized protein</fullName>
    </submittedName>
</protein>
<gene>
    <name evidence="1" type="ORF">E2562_021765</name>
</gene>
<keyword evidence="2" id="KW-1185">Reference proteome</keyword>
<name>A0A6G1EY08_9ORYZ</name>
<evidence type="ECO:0000313" key="1">
    <source>
        <dbReference type="EMBL" id="KAF0929514.1"/>
    </source>
</evidence>
<dbReference type="Proteomes" id="UP000479710">
    <property type="component" value="Unassembled WGS sequence"/>
</dbReference>